<dbReference type="Proteomes" id="UP000290174">
    <property type="component" value="Unassembled WGS sequence"/>
</dbReference>
<comment type="caution">
    <text evidence="1">The sequence shown here is derived from an EMBL/GenBank/DDBJ whole genome shotgun (WGS) entry which is preliminary data.</text>
</comment>
<proteinExistence type="predicted"/>
<dbReference type="AlphaFoldDB" id="A0A4Q0QRE4"/>
<dbReference type="EMBL" id="RKMK01000008">
    <property type="protein sequence ID" value="RXG99462.1"/>
    <property type="molecule type" value="Genomic_DNA"/>
</dbReference>
<sequence>MDRIMPIRSMIIAETGCSSSGFVQRLLYNALASGLARGRIAIRMNNRTVTLHEAERLVRNAHQIGRINEPDAPWAIRIGEN</sequence>
<evidence type="ECO:0000313" key="2">
    <source>
        <dbReference type="Proteomes" id="UP000290174"/>
    </source>
</evidence>
<protein>
    <submittedName>
        <fullName evidence="1">Uncharacterized protein</fullName>
    </submittedName>
</protein>
<accession>A0A4Q0QRE4</accession>
<reference evidence="1 2" key="1">
    <citation type="submission" date="2018-11" db="EMBL/GenBank/DDBJ databases">
        <title>Bradyrhizobium sp. nov., isolated from effective nodules of peanut in China.</title>
        <authorList>
            <person name="Li Y."/>
        </authorList>
    </citation>
    <scope>NUCLEOTIDE SEQUENCE [LARGE SCALE GENOMIC DNA]</scope>
    <source>
        <strain evidence="1 2">CCBAU 51770</strain>
    </source>
</reference>
<evidence type="ECO:0000313" key="1">
    <source>
        <dbReference type="EMBL" id="RXG99462.1"/>
    </source>
</evidence>
<name>A0A4Q0QRE4_9BRAD</name>
<organism evidence="1 2">
    <name type="scientific">Bradyrhizobium zhanjiangense</name>
    <dbReference type="NCBI Taxonomy" id="1325107"/>
    <lineage>
        <taxon>Bacteria</taxon>
        <taxon>Pseudomonadati</taxon>
        <taxon>Pseudomonadota</taxon>
        <taxon>Alphaproteobacteria</taxon>
        <taxon>Hyphomicrobiales</taxon>
        <taxon>Nitrobacteraceae</taxon>
        <taxon>Bradyrhizobium</taxon>
    </lineage>
</organism>
<dbReference type="RefSeq" id="WP_128933804.1">
    <property type="nucleotide sequence ID" value="NZ_CP022221.1"/>
</dbReference>
<gene>
    <name evidence="1" type="ORF">EAS61_12335</name>
</gene>